<proteinExistence type="predicted"/>
<dbReference type="RefSeq" id="WP_203791669.1">
    <property type="nucleotide sequence ID" value="NZ_AP024354.1"/>
</dbReference>
<dbReference type="Proteomes" id="UP000887228">
    <property type="component" value="Unassembled WGS sequence"/>
</dbReference>
<evidence type="ECO:0000313" key="2">
    <source>
        <dbReference type="EMBL" id="GIZ91369.1"/>
    </source>
</evidence>
<reference evidence="1 4" key="1">
    <citation type="submission" date="2021-07" db="EMBL/GenBank/DDBJ databases">
        <title>Whole genome sequencing of carbapenem-resistant Pseudomonas spp. isolated in Japan.</title>
        <authorList>
            <person name="Suzuki M."/>
            <person name="Maehana S."/>
            <person name="Kitasato H."/>
        </authorList>
    </citation>
    <scope>NUCLEOTIDE SEQUENCE</scope>
    <source>
        <strain evidence="1">KAM435</strain>
        <strain evidence="2 4">KAM436</strain>
    </source>
</reference>
<gene>
    <name evidence="1" type="ORF">KAM435_01940</name>
    <name evidence="2" type="ORF">KAM436_03370</name>
</gene>
<dbReference type="Proteomes" id="UP000887212">
    <property type="component" value="Unassembled WGS sequence"/>
</dbReference>
<evidence type="ECO:0000313" key="4">
    <source>
        <dbReference type="Proteomes" id="UP000887228"/>
    </source>
</evidence>
<name>A0AA37FIZ2_AQUAC</name>
<sequence>MIFAEMLYPQDYWDFHKDLESHLLQHFEDIECGLQSDSWFWIKIGGHKVAVDTFSAMKHQIKCVEPGAHVQQVIDVLKTRFAVNVYPEPVPEGHEDFHE</sequence>
<accession>A0AA37FIZ2</accession>
<comment type="caution">
    <text evidence="1">The sequence shown here is derived from an EMBL/GenBank/DDBJ whole genome shotgun (WGS) entry which is preliminary data.</text>
</comment>
<protein>
    <submittedName>
        <fullName evidence="1">Uncharacterized protein</fullName>
    </submittedName>
</protein>
<organism evidence="1 3">
    <name type="scientific">Aquipseudomonas alcaligenes</name>
    <name type="common">Pseudomonas alcaligenes</name>
    <dbReference type="NCBI Taxonomy" id="43263"/>
    <lineage>
        <taxon>Bacteria</taxon>
        <taxon>Pseudomonadati</taxon>
        <taxon>Pseudomonadota</taxon>
        <taxon>Gammaproteobacteria</taxon>
        <taxon>Pseudomonadales</taxon>
        <taxon>Pseudomonadaceae</taxon>
        <taxon>Aquipseudomonas</taxon>
    </lineage>
</organism>
<dbReference type="EMBL" id="BPMS01000001">
    <property type="protein sequence ID" value="GIZ86867.1"/>
    <property type="molecule type" value="Genomic_DNA"/>
</dbReference>
<dbReference type="AlphaFoldDB" id="A0AA37FIZ2"/>
<evidence type="ECO:0000313" key="1">
    <source>
        <dbReference type="EMBL" id="GIZ86867.1"/>
    </source>
</evidence>
<evidence type="ECO:0000313" key="3">
    <source>
        <dbReference type="Proteomes" id="UP000887212"/>
    </source>
</evidence>
<dbReference type="EMBL" id="BPMT01000001">
    <property type="protein sequence ID" value="GIZ91369.1"/>
    <property type="molecule type" value="Genomic_DNA"/>
</dbReference>